<dbReference type="SUPFAM" id="SSF56719">
    <property type="entry name" value="Type II DNA topoisomerase"/>
    <property type="match status" value="1"/>
</dbReference>
<evidence type="ECO:0000313" key="11">
    <source>
        <dbReference type="EMBL" id="MDI2138906.1"/>
    </source>
</evidence>
<dbReference type="InterPro" id="IPR005743">
    <property type="entry name" value="GyrA"/>
</dbReference>
<evidence type="ECO:0000256" key="9">
    <source>
        <dbReference type="PROSITE-ProRule" id="PRU01384"/>
    </source>
</evidence>
<dbReference type="InterPro" id="IPR050220">
    <property type="entry name" value="Type_II_DNA_Topoisomerases"/>
</dbReference>
<comment type="miscellaneous">
    <text evidence="8">Few gyrases are as efficient as E.coli at forming negative supercoils. Not all organisms have 2 type II topoisomerases; in organisms with a single type II topoisomerase this enzyme also has to decatenate newly replicated chromosomes.</text>
</comment>
<dbReference type="Gene3D" id="1.10.268.10">
    <property type="entry name" value="Topoisomerase, domain 3"/>
    <property type="match status" value="1"/>
</dbReference>
<dbReference type="PANTHER" id="PTHR43493:SF5">
    <property type="entry name" value="DNA GYRASE SUBUNIT A, CHLOROPLASTIC_MITOCHONDRIAL"/>
    <property type="match status" value="1"/>
</dbReference>
<evidence type="ECO:0000256" key="3">
    <source>
        <dbReference type="ARBA" id="ARBA00022741"/>
    </source>
</evidence>
<feature type="domain" description="Topo IIA-type catalytic" evidence="10">
    <location>
        <begin position="32"/>
        <end position="497"/>
    </location>
</feature>
<dbReference type="GO" id="GO:0003918">
    <property type="term" value="F:DNA topoisomerase type II (double strand cut, ATP-hydrolyzing) activity"/>
    <property type="evidence" value="ECO:0007669"/>
    <property type="project" value="UniProtKB-EC"/>
</dbReference>
<dbReference type="CDD" id="cd00187">
    <property type="entry name" value="TOP4c"/>
    <property type="match status" value="1"/>
</dbReference>
<dbReference type="Gene3D" id="3.90.199.10">
    <property type="entry name" value="Topoisomerase II, domain 5"/>
    <property type="match status" value="1"/>
</dbReference>
<evidence type="ECO:0000256" key="2">
    <source>
        <dbReference type="ARBA" id="ARBA00008263"/>
    </source>
</evidence>
<dbReference type="SUPFAM" id="SSF101904">
    <property type="entry name" value="GyrA/ParC C-terminal domain-like"/>
    <property type="match status" value="1"/>
</dbReference>
<dbReference type="Proteomes" id="UP001156146">
    <property type="component" value="Unassembled WGS sequence"/>
</dbReference>
<name>A0ABT6QBR6_9STRE</name>
<sequence>MQDRNLVNVNLTKEMKTSFIDYAMSVIVARALPDVRDGLKPVHRRILYGMNELGVTPDKPHKKSARITGDVMGKYHPHGDLSIYEAMVRMAQWWSYRYMLVDGHGNFGSMDGDGAAAQRYTEARMSKIALEMLRDINKNTVDFVDNYDANEREPLVLPARFPNLLVNGATGIAVGMATNIPPHNLGETIDAVKLVMDNPEVTTKDLMEVLPGPDFPTGALVMGKSGIHKAYETGKGSIVLRSRTEIETTKTGRERIVVTEFPYMVNKTKVHEHIVRLVQEKRIEGITAVRDESNREGVRFVIEVKRDASANVILNNLFKMTQMQTNFGFNMLAIQNGVPKILSLRQILDAYIEHQKEVVVRRTRFDKEKAEARAHILEGLLIALDHIDEVIRIIRASETDAEAQAELMSKFKLSERQSQAILDMRLRRLTGLERDKIQSEYDDLLALIADLADILAKPERVSQIIKEELDEVKRKFGDQRRTELMVGEVLSLEDEDLIEESDVLITLSNKGYIKRLDQAEFTAQKRGGRGVQGTGVKDDDFVRELVSTSTHDHLLFFTNKGRVYRLKGYEIPEYGRTAKGLPVVNLLKLDEGESIQTIINVESERSDDAYLFFTTRHGIVKRTSVKEFANIRQNGLKALTLKDEDELINVLLTEEDTDIIIGTKFGYAVRFNQSAVRGMSRIATGVKGVNLREGDTVVGASVITDQDEVLIITEKGYGKRTVATEYPTKGRGGKGMKTANVAEKNGPLSGLLTVKGDEDLMIITDTGVMIRTNVANISQTGRSTMGVKVMRLDQDAKIVTFTTVAAAEKEEVGTENETEGEA</sequence>
<dbReference type="InterPro" id="IPR006691">
    <property type="entry name" value="GyrA/parC_rep"/>
</dbReference>
<dbReference type="EMBL" id="JAIRCA020000002">
    <property type="protein sequence ID" value="MDI2138906.1"/>
    <property type="molecule type" value="Genomic_DNA"/>
</dbReference>
<dbReference type="NCBIfam" id="NF004043">
    <property type="entry name" value="PRK05560.1"/>
    <property type="match status" value="1"/>
</dbReference>
<dbReference type="InterPro" id="IPR013758">
    <property type="entry name" value="Topo_IIA_A/C_ab"/>
</dbReference>
<feature type="active site" description="O-(5'-phospho-DNA)-tyrosine intermediate" evidence="8 9">
    <location>
        <position position="120"/>
    </location>
</feature>
<dbReference type="PANTHER" id="PTHR43493">
    <property type="entry name" value="DNA GYRASE/TOPOISOMERASE SUBUNIT A"/>
    <property type="match status" value="1"/>
</dbReference>
<dbReference type="InterPro" id="IPR002205">
    <property type="entry name" value="Topo_IIA_dom_A"/>
</dbReference>
<feature type="short sequence motif" description="GyrA-box" evidence="8">
    <location>
        <begin position="524"/>
        <end position="530"/>
    </location>
</feature>
<evidence type="ECO:0000256" key="6">
    <source>
        <dbReference type="ARBA" id="ARBA00023125"/>
    </source>
</evidence>
<keyword evidence="4 8" id="KW-0067">ATP-binding</keyword>
<reference evidence="11" key="1">
    <citation type="submission" date="2023-05" db="EMBL/GenBank/DDBJ databases">
        <title>Streptococcus hohhotensis sp. nov., isolated from the breast milk of healthy women.</title>
        <authorList>
            <person name="Liu W."/>
        </authorList>
    </citation>
    <scope>NUCLEOTIDE SEQUENCE</scope>
    <source>
        <strain evidence="11">IMAU99199</strain>
    </source>
</reference>
<dbReference type="Pfam" id="PF03989">
    <property type="entry name" value="DNA_gyraseA_C"/>
    <property type="match status" value="6"/>
</dbReference>
<organism evidence="11 12">
    <name type="scientific">Streptococcus hohhotensis</name>
    <dbReference type="NCBI Taxonomy" id="2866998"/>
    <lineage>
        <taxon>Bacteria</taxon>
        <taxon>Bacillati</taxon>
        <taxon>Bacillota</taxon>
        <taxon>Bacilli</taxon>
        <taxon>Lactobacillales</taxon>
        <taxon>Streptococcaceae</taxon>
        <taxon>Streptococcus</taxon>
        <taxon>Streptococcus mitis group</taxon>
    </lineage>
</organism>
<dbReference type="SMART" id="SM00434">
    <property type="entry name" value="TOP4c"/>
    <property type="match status" value="1"/>
</dbReference>
<comment type="subunit">
    <text evidence="8">Heterotetramer, composed of two GyrA and two GyrB chains. In the heterotetramer, GyrA contains the active site tyrosine that forms a transient covalent intermediate with DNA, while GyrB binds cofactors and catalyzes ATP hydrolysis.</text>
</comment>
<proteinExistence type="inferred from homology"/>
<comment type="similarity">
    <text evidence="2 8">Belongs to the type II topoisomerase GyrA/ParC subunit family.</text>
</comment>
<keyword evidence="12" id="KW-1185">Reference proteome</keyword>
<dbReference type="InterPro" id="IPR035516">
    <property type="entry name" value="Gyrase/topoIV_suA_C"/>
</dbReference>
<dbReference type="Gene3D" id="3.30.1360.40">
    <property type="match status" value="1"/>
</dbReference>
<protein>
    <recommendedName>
        <fullName evidence="8">DNA gyrase subunit A</fullName>
        <ecNumber evidence="8">5.6.2.2</ecNumber>
    </recommendedName>
</protein>
<evidence type="ECO:0000256" key="1">
    <source>
        <dbReference type="ARBA" id="ARBA00000185"/>
    </source>
</evidence>
<keyword evidence="5 8" id="KW-0799">Topoisomerase</keyword>
<dbReference type="NCBIfam" id="NF004044">
    <property type="entry name" value="PRK05561.1"/>
    <property type="match status" value="1"/>
</dbReference>
<evidence type="ECO:0000256" key="5">
    <source>
        <dbReference type="ARBA" id="ARBA00023029"/>
    </source>
</evidence>
<evidence type="ECO:0000259" key="10">
    <source>
        <dbReference type="PROSITE" id="PS52040"/>
    </source>
</evidence>
<dbReference type="Pfam" id="PF00521">
    <property type="entry name" value="DNA_topoisoIV"/>
    <property type="match status" value="1"/>
</dbReference>
<dbReference type="NCBIfam" id="TIGR01063">
    <property type="entry name" value="gyrA"/>
    <property type="match status" value="1"/>
</dbReference>
<dbReference type="HAMAP" id="MF_01897">
    <property type="entry name" value="GyrA"/>
    <property type="match status" value="1"/>
</dbReference>
<evidence type="ECO:0000256" key="8">
    <source>
        <dbReference type="HAMAP-Rule" id="MF_01897"/>
    </source>
</evidence>
<dbReference type="InterPro" id="IPR013757">
    <property type="entry name" value="Topo_IIA_A_a_sf"/>
</dbReference>
<keyword evidence="3 8" id="KW-0547">Nucleotide-binding</keyword>
<accession>A0ABT6QBR6</accession>
<comment type="subcellular location">
    <subcellularLocation>
        <location evidence="8">Cytoplasm</location>
    </subcellularLocation>
</comment>
<keyword evidence="7 8" id="KW-0413">Isomerase</keyword>
<dbReference type="EC" id="5.6.2.2" evidence="8"/>
<dbReference type="Gene3D" id="2.120.10.90">
    <property type="entry name" value="DNA gyrase/topoisomerase IV, subunit A, C-terminal"/>
    <property type="match status" value="1"/>
</dbReference>
<dbReference type="InterPro" id="IPR013760">
    <property type="entry name" value="Topo_IIA-like_dom_sf"/>
</dbReference>
<comment type="catalytic activity">
    <reaction evidence="1 8 9">
        <text>ATP-dependent breakage, passage and rejoining of double-stranded DNA.</text>
        <dbReference type="EC" id="5.6.2.2"/>
    </reaction>
</comment>
<evidence type="ECO:0000313" key="12">
    <source>
        <dbReference type="Proteomes" id="UP001156146"/>
    </source>
</evidence>
<keyword evidence="8" id="KW-0963">Cytoplasm</keyword>
<comment type="function">
    <text evidence="8">A type II topoisomerase that negatively supercoils closed circular double-stranded (ds) DNA in an ATP-dependent manner to modulate DNA topology and maintain chromosomes in an underwound state. Negative supercoiling favors strand separation, and DNA replication, transcription, recombination and repair, all of which involve strand separation. Also able to catalyze the interconversion of other topological isomers of dsDNA rings, including catenanes and knotted rings. Type II topoisomerases break and join 2 DNA strands simultaneously in an ATP-dependent manner.</text>
</comment>
<dbReference type="RefSeq" id="WP_224218262.1">
    <property type="nucleotide sequence ID" value="NZ_JAIRCA020000002.1"/>
</dbReference>
<gene>
    <name evidence="8 11" type="primary">gyrA</name>
    <name evidence="11" type="ORF">K4Z77_001845</name>
</gene>
<dbReference type="PROSITE" id="PS52040">
    <property type="entry name" value="TOPO_IIA"/>
    <property type="match status" value="1"/>
</dbReference>
<keyword evidence="6 8" id="KW-0238">DNA-binding</keyword>
<evidence type="ECO:0000256" key="4">
    <source>
        <dbReference type="ARBA" id="ARBA00022840"/>
    </source>
</evidence>
<evidence type="ECO:0000256" key="7">
    <source>
        <dbReference type="ARBA" id="ARBA00023235"/>
    </source>
</evidence>
<comment type="caution">
    <text evidence="11">The sequence shown here is derived from an EMBL/GenBank/DDBJ whole genome shotgun (WGS) entry which is preliminary data.</text>
</comment>